<dbReference type="OrthoDB" id="214513at2157"/>
<organism evidence="1 2">
    <name type="scientific">Haloprofundus marisrubri</name>
    <dbReference type="NCBI Taxonomy" id="1514971"/>
    <lineage>
        <taxon>Archaea</taxon>
        <taxon>Methanobacteriati</taxon>
        <taxon>Methanobacteriota</taxon>
        <taxon>Stenosarchaea group</taxon>
        <taxon>Halobacteria</taxon>
        <taxon>Halobacteriales</taxon>
        <taxon>Haloferacaceae</taxon>
        <taxon>Haloprofundus</taxon>
    </lineage>
</organism>
<protein>
    <recommendedName>
        <fullName evidence="3">PIN domain-containing protein</fullName>
    </recommendedName>
</protein>
<dbReference type="Proteomes" id="UP000054387">
    <property type="component" value="Unassembled WGS sequence"/>
</dbReference>
<evidence type="ECO:0008006" key="3">
    <source>
        <dbReference type="Google" id="ProtNLM"/>
    </source>
</evidence>
<dbReference type="EMBL" id="LOPU01000004">
    <property type="protein sequence ID" value="KTG11367.1"/>
    <property type="molecule type" value="Genomic_DNA"/>
</dbReference>
<reference evidence="1 2" key="1">
    <citation type="submission" date="2015-12" db="EMBL/GenBank/DDBJ databases">
        <title>Haloprofundus marisrubri gen. nov., sp. nov., an extremely halophilic archaeon isolated from the Discovery deep brine-seawater interface in the Red Sea.</title>
        <authorList>
            <person name="Zhang G."/>
            <person name="Stingl U."/>
            <person name="Rashid M."/>
        </authorList>
    </citation>
    <scope>NUCLEOTIDE SEQUENCE [LARGE SCALE GENOMIC DNA]</scope>
    <source>
        <strain evidence="1 2">SB9</strain>
    </source>
</reference>
<dbReference type="RefSeq" id="WP_058580099.1">
    <property type="nucleotide sequence ID" value="NZ_LOPU01000004.1"/>
</dbReference>
<gene>
    <name evidence="1" type="ORF">AUR64_03670</name>
</gene>
<accession>A0A0W1RD49</accession>
<name>A0A0W1RD49_9EURY</name>
<comment type="caution">
    <text evidence="1">The sequence shown here is derived from an EMBL/GenBank/DDBJ whole genome shotgun (WGS) entry which is preliminary data.</text>
</comment>
<evidence type="ECO:0000313" key="2">
    <source>
        <dbReference type="Proteomes" id="UP000054387"/>
    </source>
</evidence>
<sequence>MARIVADTSALVSLGTVGDATTNPLDILLESHELLLPEQVLEEVAETASYDDASGVAAQAVLDRKNVFEVRLVKLDETFPLDDGENAAVTLANEVNASQLLCDEFNRLALIHASLVDTRLVTTPILLTALVRNGVLSPNSADQFLEKMSDTRSWSANSYVARAKATLQQQRERN</sequence>
<keyword evidence="2" id="KW-1185">Reference proteome</keyword>
<proteinExistence type="predicted"/>
<dbReference type="AlphaFoldDB" id="A0A0W1RD49"/>
<dbReference type="Pfam" id="PF11848">
    <property type="entry name" value="DUF3368"/>
    <property type="match status" value="1"/>
</dbReference>
<evidence type="ECO:0000313" key="1">
    <source>
        <dbReference type="EMBL" id="KTG11367.1"/>
    </source>
</evidence>
<dbReference type="InterPro" id="IPR021799">
    <property type="entry name" value="PIN-like_prokaryotic"/>
</dbReference>